<keyword evidence="2" id="KW-1185">Reference proteome</keyword>
<evidence type="ECO:0008006" key="3">
    <source>
        <dbReference type="Google" id="ProtNLM"/>
    </source>
</evidence>
<dbReference type="Pfam" id="PF01475">
    <property type="entry name" value="FUR"/>
    <property type="match status" value="1"/>
</dbReference>
<dbReference type="InterPro" id="IPR002481">
    <property type="entry name" value="FUR"/>
</dbReference>
<gene>
    <name evidence="1" type="ORF">GCM10011444_19370</name>
</gene>
<accession>A0ABQ2C0Q0</accession>
<comment type="caution">
    <text evidence="1">The sequence shown here is derived from an EMBL/GenBank/DDBJ whole genome shotgun (WGS) entry which is preliminary data.</text>
</comment>
<dbReference type="PANTHER" id="PTHR33202:SF22">
    <property type="entry name" value="HYDROGEN PEROXIDE SENSITIVE REPRESSOR"/>
    <property type="match status" value="1"/>
</dbReference>
<name>A0ABQ2C0Q0_9FLAO</name>
<sequence>MGVIRKTKAVSTVLSIFENKNEAKSVVSLIELVKGEMNKTTVYRILDRLEQDGIIHSFNGKDGLKWYAKCEGCSAHKHSDKHPHFQCTECDKVECLSLEVKIPALKNHKVDSTDILLMGQCETCCS</sequence>
<organism evidence="1 2">
    <name type="scientific">Winogradskyella haliclonae</name>
    <dbReference type="NCBI Taxonomy" id="2048558"/>
    <lineage>
        <taxon>Bacteria</taxon>
        <taxon>Pseudomonadati</taxon>
        <taxon>Bacteroidota</taxon>
        <taxon>Flavobacteriia</taxon>
        <taxon>Flavobacteriales</taxon>
        <taxon>Flavobacteriaceae</taxon>
        <taxon>Winogradskyella</taxon>
    </lineage>
</organism>
<evidence type="ECO:0000313" key="1">
    <source>
        <dbReference type="EMBL" id="GGI57628.1"/>
    </source>
</evidence>
<evidence type="ECO:0000313" key="2">
    <source>
        <dbReference type="Proteomes" id="UP000624701"/>
    </source>
</evidence>
<proteinExistence type="predicted"/>
<dbReference type="Gene3D" id="1.10.10.10">
    <property type="entry name" value="Winged helix-like DNA-binding domain superfamily/Winged helix DNA-binding domain"/>
    <property type="match status" value="1"/>
</dbReference>
<protein>
    <recommendedName>
        <fullName evidence="3">Transcriptional regulator</fullName>
    </recommendedName>
</protein>
<dbReference type="PANTHER" id="PTHR33202">
    <property type="entry name" value="ZINC UPTAKE REGULATION PROTEIN"/>
    <property type="match status" value="1"/>
</dbReference>
<dbReference type="InterPro" id="IPR036390">
    <property type="entry name" value="WH_DNA-bd_sf"/>
</dbReference>
<dbReference type="SUPFAM" id="SSF46785">
    <property type="entry name" value="Winged helix' DNA-binding domain"/>
    <property type="match status" value="1"/>
</dbReference>
<dbReference type="Proteomes" id="UP000624701">
    <property type="component" value="Unassembled WGS sequence"/>
</dbReference>
<reference evidence="2" key="1">
    <citation type="journal article" date="2019" name="Int. J. Syst. Evol. Microbiol.">
        <title>The Global Catalogue of Microorganisms (GCM) 10K type strain sequencing project: providing services to taxonomists for standard genome sequencing and annotation.</title>
        <authorList>
            <consortium name="The Broad Institute Genomics Platform"/>
            <consortium name="The Broad Institute Genome Sequencing Center for Infectious Disease"/>
            <person name="Wu L."/>
            <person name="Ma J."/>
        </authorList>
    </citation>
    <scope>NUCLEOTIDE SEQUENCE [LARGE SCALE GENOMIC DNA]</scope>
    <source>
        <strain evidence="2">CCM 8681</strain>
    </source>
</reference>
<dbReference type="EMBL" id="BMDQ01000002">
    <property type="protein sequence ID" value="GGI57628.1"/>
    <property type="molecule type" value="Genomic_DNA"/>
</dbReference>
<dbReference type="InterPro" id="IPR036388">
    <property type="entry name" value="WH-like_DNA-bd_sf"/>
</dbReference>
<dbReference type="RefSeq" id="WP_188374538.1">
    <property type="nucleotide sequence ID" value="NZ_BMDQ01000002.1"/>
</dbReference>